<feature type="binding site" evidence="2">
    <location>
        <position position="148"/>
    </location>
    <ligand>
        <name>acetyl-CoA</name>
        <dbReference type="ChEBI" id="CHEBI:57288"/>
    </ligand>
</feature>
<dbReference type="PANTHER" id="PTHR43300:SF7">
    <property type="entry name" value="UDP-N-ACETYLBACILLOSAMINE N-ACETYLTRANSFERASE"/>
    <property type="match status" value="1"/>
</dbReference>
<dbReference type="AlphaFoldDB" id="E0XUS4"/>
<proteinExistence type="predicted"/>
<evidence type="ECO:0000313" key="4">
    <source>
        <dbReference type="EMBL" id="ADI18165.1"/>
    </source>
</evidence>
<dbReference type="SUPFAM" id="SSF51161">
    <property type="entry name" value="Trimeric LpxA-like enzymes"/>
    <property type="match status" value="1"/>
</dbReference>
<dbReference type="EMBL" id="GU474883">
    <property type="protein sequence ID" value="ADI18165.1"/>
    <property type="molecule type" value="Genomic_DNA"/>
</dbReference>
<dbReference type="GO" id="GO:0016740">
    <property type="term" value="F:transferase activity"/>
    <property type="evidence" value="ECO:0007669"/>
    <property type="project" value="UniProtKB-KW"/>
</dbReference>
<feature type="binding site" evidence="2">
    <location>
        <position position="187"/>
    </location>
    <ligand>
        <name>acetyl-CoA</name>
        <dbReference type="ChEBI" id="CHEBI:57288"/>
    </ligand>
</feature>
<evidence type="ECO:0000256" key="1">
    <source>
        <dbReference type="PIRSR" id="PIRSR620019-1"/>
    </source>
</evidence>
<dbReference type="InterPro" id="IPR020019">
    <property type="entry name" value="AcTrfase_PglD-like"/>
</dbReference>
<protein>
    <submittedName>
        <fullName evidence="4">Acetyltransferase (Isoleucine patch superfamily)</fullName>
    </submittedName>
</protein>
<accession>E0XUS4</accession>
<dbReference type="InterPro" id="IPR050179">
    <property type="entry name" value="Trans_hexapeptide_repeat"/>
</dbReference>
<dbReference type="Gene3D" id="3.40.50.20">
    <property type="match status" value="1"/>
</dbReference>
<dbReference type="Gene3D" id="2.160.10.10">
    <property type="entry name" value="Hexapeptide repeat proteins"/>
    <property type="match status" value="1"/>
</dbReference>
<feature type="domain" description="PglD N-terminal" evidence="3">
    <location>
        <begin position="4"/>
        <end position="82"/>
    </location>
</feature>
<name>E0XUS4_9DELT</name>
<feature type="active site" description="Proton acceptor" evidence="1">
    <location>
        <position position="139"/>
    </location>
</feature>
<sequence length="211" mass="22759">MNSLLLVGGGGHCRSCIDVIEAEGIYEIAGIVTPFEESVEQILGYEVLGDDEDLTELIKFHPNALITVGQITSADLRLSLFEQLQRLGFVLPTIVSPRAYVSKNVSLGIGTIVMHDALVNTGARIGNNCILNTKSLVEHDAIVEDHCHISTSSVINGGTIIREKTFIGSNTITKEYITVGKTSVIGGGLRVVSDVGENTFIKNNKHIIEEK</sequence>
<keyword evidence="4" id="KW-0808">Transferase</keyword>
<evidence type="ECO:0000259" key="3">
    <source>
        <dbReference type="Pfam" id="PF17836"/>
    </source>
</evidence>
<organism evidence="4">
    <name type="scientific">uncultured delta proteobacterium HF0200_39N20</name>
    <dbReference type="NCBI Taxonomy" id="710833"/>
    <lineage>
        <taxon>Bacteria</taxon>
        <taxon>Deltaproteobacteria</taxon>
        <taxon>environmental samples</taxon>
    </lineage>
</organism>
<dbReference type="InterPro" id="IPR011004">
    <property type="entry name" value="Trimer_LpxA-like_sf"/>
</dbReference>
<reference evidence="4" key="1">
    <citation type="journal article" date="2011" name="Environ. Microbiol.">
        <title>Time-series analyses of Monterey Bay coastal microbial picoplankton using a 'genome proxy' microarray.</title>
        <authorList>
            <person name="Rich V.I."/>
            <person name="Pham V.D."/>
            <person name="Eppley J."/>
            <person name="Shi Y."/>
            <person name="DeLong E.F."/>
        </authorList>
    </citation>
    <scope>NUCLEOTIDE SEQUENCE</scope>
</reference>
<dbReference type="CDD" id="cd03360">
    <property type="entry name" value="LbH_AT_putative"/>
    <property type="match status" value="1"/>
</dbReference>
<feature type="site" description="Increases basicity of active site His" evidence="1">
    <location>
        <position position="140"/>
    </location>
</feature>
<dbReference type="NCBIfam" id="TIGR03570">
    <property type="entry name" value="NeuD_NnaD"/>
    <property type="match status" value="1"/>
</dbReference>
<evidence type="ECO:0000256" key="2">
    <source>
        <dbReference type="PIRSR" id="PIRSR620019-2"/>
    </source>
</evidence>
<dbReference type="PANTHER" id="PTHR43300">
    <property type="entry name" value="ACETYLTRANSFERASE"/>
    <property type="match status" value="1"/>
</dbReference>
<dbReference type="Pfam" id="PF17836">
    <property type="entry name" value="PglD_N"/>
    <property type="match status" value="1"/>
</dbReference>
<dbReference type="InterPro" id="IPR041561">
    <property type="entry name" value="PglD_N"/>
</dbReference>